<feature type="compositionally biased region" description="Basic and acidic residues" evidence="9">
    <location>
        <begin position="320"/>
        <end position="332"/>
    </location>
</feature>
<dbReference type="GeneID" id="92382058"/>
<organism evidence="11 12">
    <name type="scientific">Trypanosoma equiperdum</name>
    <dbReference type="NCBI Taxonomy" id="5694"/>
    <lineage>
        <taxon>Eukaryota</taxon>
        <taxon>Discoba</taxon>
        <taxon>Euglenozoa</taxon>
        <taxon>Kinetoplastea</taxon>
        <taxon>Metakinetoplastina</taxon>
        <taxon>Trypanosomatida</taxon>
        <taxon>Trypanosomatidae</taxon>
        <taxon>Trypanosoma</taxon>
    </lineage>
</organism>
<comment type="function">
    <text evidence="1">VSG forms a coat on the surface of the parasite. The trypanosome evades the immune response of the host by expressing a series of antigenically distinct VSGs from an estimated 1000 VSG genes.</text>
</comment>
<dbReference type="EMBL" id="CZPT02000785">
    <property type="protein sequence ID" value="SCU67619.1"/>
    <property type="molecule type" value="Genomic_DNA"/>
</dbReference>
<keyword evidence="5" id="KW-0732">Signal</keyword>
<dbReference type="Pfam" id="PF13206">
    <property type="entry name" value="VSG_B"/>
    <property type="match status" value="1"/>
</dbReference>
<dbReference type="GO" id="GO:0098552">
    <property type="term" value="C:side of membrane"/>
    <property type="evidence" value="ECO:0007669"/>
    <property type="project" value="UniProtKB-KW"/>
</dbReference>
<feature type="region of interest" description="Disordered" evidence="9">
    <location>
        <begin position="306"/>
        <end position="341"/>
    </location>
</feature>
<comment type="caution">
    <text evidence="11">The sequence shown here is derived from an EMBL/GenBank/DDBJ whole genome shotgun (WGS) entry which is preliminary data.</text>
</comment>
<dbReference type="Proteomes" id="UP000195570">
    <property type="component" value="Unassembled WGS sequence"/>
</dbReference>
<evidence type="ECO:0000256" key="5">
    <source>
        <dbReference type="ARBA" id="ARBA00022729"/>
    </source>
</evidence>
<keyword evidence="12" id="KW-1185">Reference proteome</keyword>
<keyword evidence="8" id="KW-0449">Lipoprotein</keyword>
<dbReference type="AlphaFoldDB" id="A0A1G4I6W6"/>
<protein>
    <submittedName>
        <fullName evidence="11">Trypanosomal VSG domain containing protein, putative</fullName>
    </submittedName>
</protein>
<dbReference type="InterPro" id="IPR025932">
    <property type="entry name" value="Trypano_VSG_B_N_dom"/>
</dbReference>
<evidence type="ECO:0000313" key="12">
    <source>
        <dbReference type="Proteomes" id="UP000195570"/>
    </source>
</evidence>
<evidence type="ECO:0000256" key="2">
    <source>
        <dbReference type="ARBA" id="ARBA00004609"/>
    </source>
</evidence>
<accession>A0A1G4I6W6</accession>
<keyword evidence="6" id="KW-0472">Membrane</keyword>
<dbReference type="RefSeq" id="XP_067078907.1">
    <property type="nucleotide sequence ID" value="XM_067222806.1"/>
</dbReference>
<gene>
    <name evidence="11" type="ORF">TEOVI_000812400</name>
</gene>
<evidence type="ECO:0000256" key="4">
    <source>
        <dbReference type="ARBA" id="ARBA00022622"/>
    </source>
</evidence>
<dbReference type="VEuPathDB" id="TriTrypDB:TEOVI_000812400"/>
<keyword evidence="3" id="KW-1003">Cell membrane</keyword>
<evidence type="ECO:0000256" key="7">
    <source>
        <dbReference type="ARBA" id="ARBA00023180"/>
    </source>
</evidence>
<evidence type="ECO:0000259" key="10">
    <source>
        <dbReference type="Pfam" id="PF13206"/>
    </source>
</evidence>
<evidence type="ECO:0000256" key="3">
    <source>
        <dbReference type="ARBA" id="ARBA00022475"/>
    </source>
</evidence>
<evidence type="ECO:0000256" key="8">
    <source>
        <dbReference type="ARBA" id="ARBA00023288"/>
    </source>
</evidence>
<comment type="subcellular location">
    <subcellularLocation>
        <location evidence="2">Cell membrane</location>
        <topology evidence="2">Lipid-anchor</topology>
        <topology evidence="2">GPI-anchor</topology>
    </subcellularLocation>
</comment>
<reference evidence="11" key="1">
    <citation type="submission" date="2016-09" db="EMBL/GenBank/DDBJ databases">
        <authorList>
            <person name="Hebert L."/>
            <person name="Moumen B."/>
        </authorList>
    </citation>
    <scope>NUCLEOTIDE SEQUENCE [LARGE SCALE GENOMIC DNA]</scope>
    <source>
        <strain evidence="11">OVI</strain>
    </source>
</reference>
<keyword evidence="7" id="KW-0325">Glycoprotein</keyword>
<proteinExistence type="predicted"/>
<evidence type="ECO:0000256" key="6">
    <source>
        <dbReference type="ARBA" id="ARBA00023136"/>
    </source>
</evidence>
<evidence type="ECO:0000256" key="1">
    <source>
        <dbReference type="ARBA" id="ARBA00002523"/>
    </source>
</evidence>
<sequence length="360" mass="38869">MSVASDEWKALFDKPPEEAGWHKFIDKHPNLKSKINWEGSWQAWENARTATKDPSKGWAKEQPEANDKAKAIALQPFLNATAEEAVLLHRQATTEGTEGQTTISAAIKEMIAGTLCGQDIERQGPTMDCKDTAGGGNKESTCATAQNGKGVMHDLLCLCHTSGGDECTGSAVAELTAATTAFVAKAVSKLKELCGKPTTAGDPAIDLQLALTHFASRLGTGQKVGPTIKMVLGTTKTGTDCGSRNSACIDYTARYDEANAGYASIKWVQAMQQALTLAQKRKQHEHTRDEAARALKELRNTVSREFKRPTPTTTAIAQTKKTDTDTKNEQHNNCKTKNSTAADCPPDLCNCNKQTKECEP</sequence>
<evidence type="ECO:0000256" key="9">
    <source>
        <dbReference type="SAM" id="MobiDB-lite"/>
    </source>
</evidence>
<dbReference type="GO" id="GO:0005886">
    <property type="term" value="C:plasma membrane"/>
    <property type="evidence" value="ECO:0007669"/>
    <property type="project" value="UniProtKB-SubCell"/>
</dbReference>
<name>A0A1G4I6W6_TRYEQ</name>
<feature type="domain" description="Trypanosome variant surface glycoprotein B-type N-terminal" evidence="10">
    <location>
        <begin position="1"/>
        <end position="296"/>
    </location>
</feature>
<feature type="compositionally biased region" description="Polar residues" evidence="9">
    <location>
        <begin position="310"/>
        <end position="319"/>
    </location>
</feature>
<evidence type="ECO:0000313" key="11">
    <source>
        <dbReference type="EMBL" id="SCU67619.1"/>
    </source>
</evidence>
<keyword evidence="4" id="KW-0336">GPI-anchor</keyword>